<proteinExistence type="predicted"/>
<organism evidence="2 3">
    <name type="scientific">Nocardia ninae NBRC 108245</name>
    <dbReference type="NCBI Taxonomy" id="1210091"/>
    <lineage>
        <taxon>Bacteria</taxon>
        <taxon>Bacillati</taxon>
        <taxon>Actinomycetota</taxon>
        <taxon>Actinomycetes</taxon>
        <taxon>Mycobacteriales</taxon>
        <taxon>Nocardiaceae</taxon>
        <taxon>Nocardia</taxon>
    </lineage>
</organism>
<dbReference type="EMBL" id="BJXA01000016">
    <property type="protein sequence ID" value="GEM38529.1"/>
    <property type="molecule type" value="Genomic_DNA"/>
</dbReference>
<feature type="domain" description="Restriction endonuclease type IV Mrr" evidence="1">
    <location>
        <begin position="246"/>
        <end position="358"/>
    </location>
</feature>
<accession>A0A511MD69</accession>
<comment type="caution">
    <text evidence="2">The sequence shown here is derived from an EMBL/GenBank/DDBJ whole genome shotgun (WGS) entry which is preliminary data.</text>
</comment>
<dbReference type="InterPro" id="IPR011335">
    <property type="entry name" value="Restrct_endonuc-II-like"/>
</dbReference>
<reference evidence="2 3" key="1">
    <citation type="submission" date="2019-07" db="EMBL/GenBank/DDBJ databases">
        <title>Whole genome shotgun sequence of Nocardia ninae NBRC 108245.</title>
        <authorList>
            <person name="Hosoyama A."/>
            <person name="Uohara A."/>
            <person name="Ohji S."/>
            <person name="Ichikawa N."/>
        </authorList>
    </citation>
    <scope>NUCLEOTIDE SEQUENCE [LARGE SCALE GENOMIC DNA]</scope>
    <source>
        <strain evidence="2 3">NBRC 108245</strain>
    </source>
</reference>
<keyword evidence="3" id="KW-1185">Reference proteome</keyword>
<gene>
    <name evidence="2" type="ORF">NN4_30480</name>
</gene>
<dbReference type="AlphaFoldDB" id="A0A511MD69"/>
<evidence type="ECO:0000313" key="3">
    <source>
        <dbReference type="Proteomes" id="UP000321424"/>
    </source>
</evidence>
<sequence length="390" mass="44335">MDLEKALEHFDVTEANLRRLEKVWSEIASLIPQGIVFGGEERYTELCRAYAAIMKGLPAIGGFRLTEEPWELNEIAQNRLDAQEVGEAHVIFGVEEGIEAPGREIDEYRSRLAAMRRELVRDHLIRMTTEVDSLLAQMTARIEANKTPIADELWVNFCELIAQIERLGGSQIPRTGRWSELYRHMRFAQGHDLHDIANMDWPSVREDIQAGLYSELEPLPMELEDLSELVRAKPTGAVTTKLNWSAISADDFERLLFNIVADAQDYVNPLWLMKTNAPDRGRDISVERVSQDSLSGTKNQRVIIQAKHWQSKSVGPHDVAEAMNLMKLWEPPLVNILIVATSGRFTTDAVAWIEKHNIDGGRPHIDMWPDSHLELILAQRPHLVAGFELR</sequence>
<dbReference type="Gene3D" id="3.40.1350.10">
    <property type="match status" value="1"/>
</dbReference>
<name>A0A511MD69_9NOCA</name>
<dbReference type="OrthoDB" id="7593424at2"/>
<evidence type="ECO:0000259" key="1">
    <source>
        <dbReference type="Pfam" id="PF04471"/>
    </source>
</evidence>
<dbReference type="GO" id="GO:0004519">
    <property type="term" value="F:endonuclease activity"/>
    <property type="evidence" value="ECO:0007669"/>
    <property type="project" value="InterPro"/>
</dbReference>
<evidence type="ECO:0000313" key="2">
    <source>
        <dbReference type="EMBL" id="GEM38529.1"/>
    </source>
</evidence>
<dbReference type="Proteomes" id="UP000321424">
    <property type="component" value="Unassembled WGS sequence"/>
</dbReference>
<dbReference type="Pfam" id="PF04471">
    <property type="entry name" value="Mrr_cat"/>
    <property type="match status" value="1"/>
</dbReference>
<dbReference type="InterPro" id="IPR007560">
    <property type="entry name" value="Restrct_endonuc_IV_Mrr"/>
</dbReference>
<protein>
    <recommendedName>
        <fullName evidence="1">Restriction endonuclease type IV Mrr domain-containing protein</fullName>
    </recommendedName>
</protein>
<dbReference type="GO" id="GO:0003677">
    <property type="term" value="F:DNA binding"/>
    <property type="evidence" value="ECO:0007669"/>
    <property type="project" value="InterPro"/>
</dbReference>
<dbReference type="SUPFAM" id="SSF52980">
    <property type="entry name" value="Restriction endonuclease-like"/>
    <property type="match status" value="1"/>
</dbReference>
<dbReference type="GO" id="GO:0009307">
    <property type="term" value="P:DNA restriction-modification system"/>
    <property type="evidence" value="ECO:0007669"/>
    <property type="project" value="InterPro"/>
</dbReference>
<dbReference type="RefSeq" id="WP_147130868.1">
    <property type="nucleotide sequence ID" value="NZ_BJXA01000016.1"/>
</dbReference>
<dbReference type="InterPro" id="IPR011856">
    <property type="entry name" value="tRNA_endonuc-like_dom_sf"/>
</dbReference>